<sequence length="100" mass="10369">MIAHALTWLASPHGRLVAAVVLFGLVALLERTPWIADKLDGRPVAKRVVAVTITVAGAAATAIWSGVPLVQVGEAAVTALLVATGANEMVMHSLKDKLLP</sequence>
<evidence type="ECO:0000313" key="2">
    <source>
        <dbReference type="EMBL" id="QJA64567.1"/>
    </source>
</evidence>
<organism evidence="2">
    <name type="scientific">viral metagenome</name>
    <dbReference type="NCBI Taxonomy" id="1070528"/>
    <lineage>
        <taxon>unclassified sequences</taxon>
        <taxon>metagenomes</taxon>
        <taxon>organismal metagenomes</taxon>
    </lineage>
</organism>
<protein>
    <submittedName>
        <fullName evidence="2">Uncharacterized protein</fullName>
    </submittedName>
</protein>
<accession>A0A6M3J5W1</accession>
<proteinExistence type="predicted"/>
<gene>
    <name evidence="2" type="ORF">MM415B00488_0015</name>
</gene>
<name>A0A6M3J5W1_9ZZZZ</name>
<evidence type="ECO:0000256" key="1">
    <source>
        <dbReference type="SAM" id="Phobius"/>
    </source>
</evidence>
<keyword evidence="1" id="KW-0812">Transmembrane</keyword>
<feature type="transmembrane region" description="Helical" evidence="1">
    <location>
        <begin position="16"/>
        <end position="36"/>
    </location>
</feature>
<keyword evidence="1" id="KW-0472">Membrane</keyword>
<keyword evidence="1" id="KW-1133">Transmembrane helix</keyword>
<dbReference type="AlphaFoldDB" id="A0A6M3J5W1"/>
<reference evidence="2" key="1">
    <citation type="submission" date="2020-03" db="EMBL/GenBank/DDBJ databases">
        <title>The deep terrestrial virosphere.</title>
        <authorList>
            <person name="Holmfeldt K."/>
            <person name="Nilsson E."/>
            <person name="Simone D."/>
            <person name="Lopez-Fernandez M."/>
            <person name="Wu X."/>
            <person name="de Brujin I."/>
            <person name="Lundin D."/>
            <person name="Andersson A."/>
            <person name="Bertilsson S."/>
            <person name="Dopson M."/>
        </authorList>
    </citation>
    <scope>NUCLEOTIDE SEQUENCE</scope>
    <source>
        <strain evidence="2">MM415B00488</strain>
    </source>
</reference>
<feature type="transmembrane region" description="Helical" evidence="1">
    <location>
        <begin position="48"/>
        <end position="69"/>
    </location>
</feature>
<dbReference type="EMBL" id="MT141522">
    <property type="protein sequence ID" value="QJA64567.1"/>
    <property type="molecule type" value="Genomic_DNA"/>
</dbReference>